<evidence type="ECO:0000313" key="7">
    <source>
        <dbReference type="EMBL" id="CEQ40424.1"/>
    </source>
</evidence>
<gene>
    <name evidence="7" type="primary">SPOSA6832_02023</name>
</gene>
<keyword evidence="8" id="KW-1185">Reference proteome</keyword>
<dbReference type="Proteomes" id="UP000243876">
    <property type="component" value="Unassembled WGS sequence"/>
</dbReference>
<organism evidence="7 8">
    <name type="scientific">Sporidiobolus salmonicolor</name>
    <name type="common">Yeast-like fungus</name>
    <name type="synonym">Sporobolomyces salmonicolor</name>
    <dbReference type="NCBI Taxonomy" id="5005"/>
    <lineage>
        <taxon>Eukaryota</taxon>
        <taxon>Fungi</taxon>
        <taxon>Dikarya</taxon>
        <taxon>Basidiomycota</taxon>
        <taxon>Pucciniomycotina</taxon>
        <taxon>Microbotryomycetes</taxon>
        <taxon>Sporidiobolales</taxon>
        <taxon>Sporidiobolaceae</taxon>
        <taxon>Sporobolomyces</taxon>
    </lineage>
</organism>
<dbReference type="GO" id="GO:0007131">
    <property type="term" value="P:reciprocal meiotic recombination"/>
    <property type="evidence" value="ECO:0007669"/>
    <property type="project" value="TreeGrafter"/>
</dbReference>
<evidence type="ECO:0000256" key="2">
    <source>
        <dbReference type="ARBA" id="ARBA00022741"/>
    </source>
</evidence>
<dbReference type="OrthoDB" id="5957327at2759"/>
<dbReference type="PANTHER" id="PTHR46239:SF1">
    <property type="entry name" value="DNA REPAIR PROTEIN RAD51 HOMOLOG 3"/>
    <property type="match status" value="1"/>
</dbReference>
<dbReference type="GO" id="GO:0000400">
    <property type="term" value="F:four-way junction DNA binding"/>
    <property type="evidence" value="ECO:0007669"/>
    <property type="project" value="TreeGrafter"/>
</dbReference>
<keyword evidence="2" id="KW-0547">Nucleotide-binding</keyword>
<dbReference type="GO" id="GO:0005657">
    <property type="term" value="C:replication fork"/>
    <property type="evidence" value="ECO:0007669"/>
    <property type="project" value="TreeGrafter"/>
</dbReference>
<dbReference type="GO" id="GO:0033065">
    <property type="term" value="C:Rad51C-XRCC3 complex"/>
    <property type="evidence" value="ECO:0007669"/>
    <property type="project" value="TreeGrafter"/>
</dbReference>
<dbReference type="Gene3D" id="3.40.50.300">
    <property type="entry name" value="P-loop containing nucleotide triphosphate hydrolases"/>
    <property type="match status" value="1"/>
</dbReference>
<accession>A0A0D6EKC4</accession>
<keyword evidence="6" id="KW-0539">Nucleus</keyword>
<comment type="subcellular location">
    <subcellularLocation>
        <location evidence="1">Nucleus</location>
    </subcellularLocation>
</comment>
<name>A0A0D6EKC4_SPOSA</name>
<proteinExistence type="predicted"/>
<dbReference type="SUPFAM" id="SSF52540">
    <property type="entry name" value="P-loop containing nucleoside triphosphate hydrolases"/>
    <property type="match status" value="1"/>
</dbReference>
<dbReference type="PANTHER" id="PTHR46239">
    <property type="entry name" value="DNA REPAIR PROTEIN RAD51 HOMOLOG 3 RAD51C"/>
    <property type="match status" value="1"/>
</dbReference>
<sequence>MQLPASQSASSLLKATLTSHRFTSTCSAIDALLTPAPQSVQLVQLDRAGPGLTRGAVLELMGPPGVGKSRTAMGFLLAERFREDGGEVLVVGEHTAVIDGSITADAEGSLSPGIISATAQAYAEHHGYDAEAAQAALEGLRYRRIDSAWLLVAFFNMLETWIANHPNVHLIVIDSLSSHLRHTLDTVTRKLLCDTIRSTLGAVCSARHVSIILTTKMSIKLFGLDNRPSSWSPEAEAMLVPQLKEDWLPINSHAVGICRVLLYWDQQGERHGRLLTSSTPTQARDAAFTMDLLGPCDYPPSAPAGS</sequence>
<dbReference type="GO" id="GO:0033063">
    <property type="term" value="C:Rad51B-Rad51C-Rad51D-XRCC2 complex"/>
    <property type="evidence" value="ECO:0007669"/>
    <property type="project" value="TreeGrafter"/>
</dbReference>
<dbReference type="AlphaFoldDB" id="A0A0D6EKC4"/>
<evidence type="ECO:0000256" key="4">
    <source>
        <dbReference type="ARBA" id="ARBA00022840"/>
    </source>
</evidence>
<dbReference type="EMBL" id="CENE01000006">
    <property type="protein sequence ID" value="CEQ40424.1"/>
    <property type="molecule type" value="Genomic_DNA"/>
</dbReference>
<evidence type="ECO:0000256" key="6">
    <source>
        <dbReference type="ARBA" id="ARBA00023242"/>
    </source>
</evidence>
<keyword evidence="4" id="KW-0067">ATP-binding</keyword>
<reference evidence="8" key="1">
    <citation type="submission" date="2015-02" db="EMBL/GenBank/DDBJ databases">
        <authorList>
            <person name="Gon?alves P."/>
        </authorList>
    </citation>
    <scope>NUCLEOTIDE SEQUENCE [LARGE SCALE GENOMIC DNA]</scope>
</reference>
<evidence type="ECO:0000256" key="1">
    <source>
        <dbReference type="ARBA" id="ARBA00004123"/>
    </source>
</evidence>
<dbReference type="GO" id="GO:0000707">
    <property type="term" value="P:meiotic DNA recombinase assembly"/>
    <property type="evidence" value="ECO:0007669"/>
    <property type="project" value="TreeGrafter"/>
</dbReference>
<protein>
    <submittedName>
        <fullName evidence="7">SPOSA6832_02023-mRNA-1:cds</fullName>
    </submittedName>
</protein>
<dbReference type="InterPro" id="IPR052093">
    <property type="entry name" value="HR_Repair_Mediator"/>
</dbReference>
<dbReference type="InterPro" id="IPR027417">
    <property type="entry name" value="P-loop_NTPase"/>
</dbReference>
<keyword evidence="5" id="KW-0234">DNA repair</keyword>
<dbReference type="GO" id="GO:0005524">
    <property type="term" value="F:ATP binding"/>
    <property type="evidence" value="ECO:0007669"/>
    <property type="project" value="UniProtKB-KW"/>
</dbReference>
<keyword evidence="3" id="KW-0227">DNA damage</keyword>
<dbReference type="GO" id="GO:0008821">
    <property type="term" value="F:crossover junction DNA endonuclease activity"/>
    <property type="evidence" value="ECO:0007669"/>
    <property type="project" value="TreeGrafter"/>
</dbReference>
<evidence type="ECO:0000256" key="3">
    <source>
        <dbReference type="ARBA" id="ARBA00022763"/>
    </source>
</evidence>
<evidence type="ECO:0000256" key="5">
    <source>
        <dbReference type="ARBA" id="ARBA00023204"/>
    </source>
</evidence>
<evidence type="ECO:0000313" key="8">
    <source>
        <dbReference type="Proteomes" id="UP000243876"/>
    </source>
</evidence>